<reference evidence="3" key="1">
    <citation type="submission" date="2025-08" db="UniProtKB">
        <authorList>
            <consortium name="RefSeq"/>
        </authorList>
    </citation>
    <scope>IDENTIFICATION</scope>
    <source>
        <tissue evidence="3">Kidney</tissue>
    </source>
</reference>
<protein>
    <submittedName>
        <fullName evidence="3">Prorelaxin-like isoform X1</fullName>
    </submittedName>
</protein>
<organism evidence="2 3">
    <name type="scientific">Dipodomys ordii</name>
    <name type="common">Ord's kangaroo rat</name>
    <dbReference type="NCBI Taxonomy" id="10020"/>
    <lineage>
        <taxon>Eukaryota</taxon>
        <taxon>Metazoa</taxon>
        <taxon>Chordata</taxon>
        <taxon>Craniata</taxon>
        <taxon>Vertebrata</taxon>
        <taxon>Euteleostomi</taxon>
        <taxon>Mammalia</taxon>
        <taxon>Eutheria</taxon>
        <taxon>Euarchontoglires</taxon>
        <taxon>Glires</taxon>
        <taxon>Rodentia</taxon>
        <taxon>Castorimorpha</taxon>
        <taxon>Heteromyidae</taxon>
        <taxon>Dipodomyinae</taxon>
        <taxon>Dipodomys</taxon>
    </lineage>
</organism>
<feature type="chain" id="PRO_5010251762" evidence="1">
    <location>
        <begin position="46"/>
        <end position="176"/>
    </location>
</feature>
<evidence type="ECO:0000313" key="2">
    <source>
        <dbReference type="Proteomes" id="UP000081671"/>
    </source>
</evidence>
<evidence type="ECO:0000256" key="1">
    <source>
        <dbReference type="SAM" id="SignalP"/>
    </source>
</evidence>
<accession>A0A1S3FCA2</accession>
<dbReference type="RefSeq" id="XP_012873890.1">
    <property type="nucleotide sequence ID" value="XM_013018436.1"/>
</dbReference>
<dbReference type="KEGG" id="dord:105987237"/>
<sequence>MAARIPAKNQNTAQERMAPRMLRLFLSCLLGAWLLLSLSPSETTASSQSQGAMSCNATVIHKLQKFCRNVGRRDAKVRAKLTLQGEPQSESQVFLHNRDSDALKLMLEHIPEFSPELKTMLSQELKTKPFLRKTDHPKERATKLDMVTSFASLCCASDCIRKLKRIMCYIDAISQY</sequence>
<feature type="signal peptide" evidence="1">
    <location>
        <begin position="1"/>
        <end position="45"/>
    </location>
</feature>
<dbReference type="InParanoid" id="A0A1S3FCA2"/>
<dbReference type="AlphaFoldDB" id="A0A1S3FCA2"/>
<dbReference type="Proteomes" id="UP000081671">
    <property type="component" value="Unplaced"/>
</dbReference>
<keyword evidence="1" id="KW-0732">Signal</keyword>
<dbReference type="GeneID" id="105987237"/>
<evidence type="ECO:0000313" key="3">
    <source>
        <dbReference type="RefSeq" id="XP_012873890.1"/>
    </source>
</evidence>
<proteinExistence type="predicted"/>
<name>A0A1S3FCA2_DIPOR</name>
<keyword evidence="2" id="KW-1185">Reference proteome</keyword>
<gene>
    <name evidence="3" type="primary">LOC105987237</name>
</gene>